<feature type="non-terminal residue" evidence="1">
    <location>
        <position position="1"/>
    </location>
</feature>
<protein>
    <submittedName>
        <fullName evidence="1">Uncharacterized protein</fullName>
    </submittedName>
</protein>
<sequence length="77" mass="8590">VGELQKAGITSTSTLPLENVNAEIPQELQELEQEAFLQIISGEKPVDYFDTFVIEWYANGGKVLTERVQNAYESGKN</sequence>
<accession>A0A328PYI8</accession>
<dbReference type="AlphaFoldDB" id="A0A328PYI8"/>
<gene>
    <name evidence="1" type="ORF">CA615_08125</name>
</gene>
<name>A0A328PYI8_9EURY</name>
<proteinExistence type="predicted"/>
<comment type="caution">
    <text evidence="1">The sequence shown here is derived from an EMBL/GenBank/DDBJ whole genome shotgun (WGS) entry which is preliminary data.</text>
</comment>
<organism evidence="1 2">
    <name type="scientific">Methanosphaera stadtmanae</name>
    <dbReference type="NCBI Taxonomy" id="2317"/>
    <lineage>
        <taxon>Archaea</taxon>
        <taxon>Methanobacteriati</taxon>
        <taxon>Methanobacteriota</taxon>
        <taxon>Methanomada group</taxon>
        <taxon>Methanobacteria</taxon>
        <taxon>Methanobacteriales</taxon>
        <taxon>Methanobacteriaceae</taxon>
        <taxon>Methanosphaera</taxon>
    </lineage>
</organism>
<dbReference type="EMBL" id="NGJK01000130">
    <property type="protein sequence ID" value="RAP02323.1"/>
    <property type="molecule type" value="Genomic_DNA"/>
</dbReference>
<evidence type="ECO:0000313" key="1">
    <source>
        <dbReference type="EMBL" id="RAP02323.1"/>
    </source>
</evidence>
<reference evidence="1 2" key="1">
    <citation type="submission" date="2017-05" db="EMBL/GenBank/DDBJ databases">
        <title>Host range expansion of the Methanosphaera genus to humans and monogastric animals involves recent and extensive reduction in genome content.</title>
        <authorList>
            <person name="Hoedt E.C."/>
            <person name="Volmer J.G."/>
            <person name="Parks D.H."/>
            <person name="Rosewarne C.P."/>
            <person name="Denman S.E."/>
            <person name="Mcsweeney C.S."/>
            <person name="O Cuiv P."/>
            <person name="Hugenholtz P."/>
            <person name="Tyson G.W."/>
            <person name="Morrison M."/>
        </authorList>
    </citation>
    <scope>NUCLEOTIDE SEQUENCE [LARGE SCALE GENOMIC DNA]</scope>
    <source>
        <strain evidence="1 2">PA5</strain>
    </source>
</reference>
<dbReference type="Proteomes" id="UP000248557">
    <property type="component" value="Unassembled WGS sequence"/>
</dbReference>
<evidence type="ECO:0000313" key="2">
    <source>
        <dbReference type="Proteomes" id="UP000248557"/>
    </source>
</evidence>